<dbReference type="PROSITE" id="PS50943">
    <property type="entry name" value="HTH_CROC1"/>
    <property type="match status" value="1"/>
</dbReference>
<feature type="domain" description="HTH cro/C1-type" evidence="1">
    <location>
        <begin position="23"/>
        <end position="78"/>
    </location>
</feature>
<reference evidence="2 3" key="1">
    <citation type="submission" date="2019-10" db="EMBL/GenBank/DDBJ databases">
        <title>Genomic and transcriptomic insights into the perfect genentic adaptation of a filamentous nitrogen-fixing cyanobacterium to rice fields.</title>
        <authorList>
            <person name="Chen Z."/>
        </authorList>
    </citation>
    <scope>NUCLEOTIDE SEQUENCE [LARGE SCALE GENOMIC DNA]</scope>
    <source>
        <strain evidence="2">CCNUC1</strain>
    </source>
</reference>
<dbReference type="Pfam" id="PF13560">
    <property type="entry name" value="HTH_31"/>
    <property type="match status" value="1"/>
</dbReference>
<evidence type="ECO:0000313" key="3">
    <source>
        <dbReference type="Proteomes" id="UP000326678"/>
    </source>
</evidence>
<name>A0A5P8WJG6_9NOSO</name>
<evidence type="ECO:0000313" key="2">
    <source>
        <dbReference type="EMBL" id="QFS51979.1"/>
    </source>
</evidence>
<organism evidence="2 3">
    <name type="scientific">Nostoc sphaeroides CCNUC1</name>
    <dbReference type="NCBI Taxonomy" id="2653204"/>
    <lineage>
        <taxon>Bacteria</taxon>
        <taxon>Bacillati</taxon>
        <taxon>Cyanobacteriota</taxon>
        <taxon>Cyanophyceae</taxon>
        <taxon>Nostocales</taxon>
        <taxon>Nostocaceae</taxon>
        <taxon>Nostoc</taxon>
    </lineage>
</organism>
<protein>
    <submittedName>
        <fullName evidence="2">XRE family transcriptional regulator</fullName>
    </submittedName>
</protein>
<dbReference type="KEGG" id="nsh:GXM_09473"/>
<dbReference type="SMART" id="SM00530">
    <property type="entry name" value="HTH_XRE"/>
    <property type="match status" value="1"/>
</dbReference>
<dbReference type="EMBL" id="CP045227">
    <property type="protein sequence ID" value="QFS51979.1"/>
    <property type="molecule type" value="Genomic_DNA"/>
</dbReference>
<gene>
    <name evidence="2" type="ORF">GXM_09473</name>
</gene>
<dbReference type="Proteomes" id="UP000326678">
    <property type="component" value="Chromosome Gxm2"/>
</dbReference>
<dbReference type="Gene3D" id="1.10.260.40">
    <property type="entry name" value="lambda repressor-like DNA-binding domains"/>
    <property type="match status" value="1"/>
</dbReference>
<proteinExistence type="predicted"/>
<dbReference type="InterPro" id="IPR010982">
    <property type="entry name" value="Lambda_DNA-bd_dom_sf"/>
</dbReference>
<sequence length="79" mass="9023">MSQNQLLMKVGWEIDVPELGQRIRDARHESGRTITQLAAEADISVANWYAIEQERIKVLPLPTLRRIEQVLGIEFGVQP</sequence>
<dbReference type="SUPFAM" id="SSF47413">
    <property type="entry name" value="lambda repressor-like DNA-binding domains"/>
    <property type="match status" value="1"/>
</dbReference>
<dbReference type="CDD" id="cd00093">
    <property type="entry name" value="HTH_XRE"/>
    <property type="match status" value="1"/>
</dbReference>
<dbReference type="AlphaFoldDB" id="A0A5P8WJG6"/>
<dbReference type="RefSeq" id="WP_225892625.1">
    <property type="nucleotide sequence ID" value="NZ_CP045227.1"/>
</dbReference>
<accession>A0A5P8WJG6</accession>
<dbReference type="InterPro" id="IPR001387">
    <property type="entry name" value="Cro/C1-type_HTH"/>
</dbReference>
<evidence type="ECO:0000259" key="1">
    <source>
        <dbReference type="PROSITE" id="PS50943"/>
    </source>
</evidence>
<keyword evidence="3" id="KW-1185">Reference proteome</keyword>
<dbReference type="GO" id="GO:0003677">
    <property type="term" value="F:DNA binding"/>
    <property type="evidence" value="ECO:0007669"/>
    <property type="project" value="InterPro"/>
</dbReference>